<accession>A0ABW0BYE3</accession>
<evidence type="ECO:0000313" key="4">
    <source>
        <dbReference type="EMBL" id="MFC5192059.1"/>
    </source>
</evidence>
<dbReference type="InterPro" id="IPR036226">
    <property type="entry name" value="LipOase_C_sf"/>
</dbReference>
<feature type="domain" description="Lipoxygenase" evidence="3">
    <location>
        <begin position="328"/>
        <end position="461"/>
    </location>
</feature>
<dbReference type="Proteomes" id="UP001596163">
    <property type="component" value="Unassembled WGS sequence"/>
</dbReference>
<evidence type="ECO:0000259" key="3">
    <source>
        <dbReference type="PROSITE" id="PS51393"/>
    </source>
</evidence>
<comment type="caution">
    <text evidence="4">The sequence shown here is derived from an EMBL/GenBank/DDBJ whole genome shotgun (WGS) entry which is preliminary data.</text>
</comment>
<keyword evidence="1" id="KW-0479">Metal-binding</keyword>
<evidence type="ECO:0000256" key="2">
    <source>
        <dbReference type="ARBA" id="ARBA00023002"/>
    </source>
</evidence>
<protein>
    <submittedName>
        <fullName evidence="4">Lipoxygenase family protein</fullName>
    </submittedName>
</protein>
<dbReference type="Gene3D" id="1.20.245.10">
    <property type="entry name" value="Lipoxygenase-1, Domain 5"/>
    <property type="match status" value="2"/>
</dbReference>
<organism evidence="4 5">
    <name type="scientific">Algoriphagus aquatilis</name>
    <dbReference type="NCBI Taxonomy" id="490186"/>
    <lineage>
        <taxon>Bacteria</taxon>
        <taxon>Pseudomonadati</taxon>
        <taxon>Bacteroidota</taxon>
        <taxon>Cytophagia</taxon>
        <taxon>Cytophagales</taxon>
        <taxon>Cyclobacteriaceae</taxon>
        <taxon>Algoriphagus</taxon>
    </lineage>
</organism>
<dbReference type="RefSeq" id="WP_377914701.1">
    <property type="nucleotide sequence ID" value="NZ_JBHSKS010000006.1"/>
</dbReference>
<evidence type="ECO:0000256" key="1">
    <source>
        <dbReference type="ARBA" id="ARBA00022723"/>
    </source>
</evidence>
<sequence length="722" mass="84233">MNHQDIKKIIQECQKQTKIEYPYKGSFFTPRFKSINHIEVGKSRMISNPITILIELAYVLYKDLRNLLHKWVDFLFPRNQQLVGKDFSSELKGRITFASSEGPEAIPIHHMRVEFWAKTWLGQWRKLGSALSDDQGYYLLKFDQKAARSIWNLSLRVEAYQTTHVYFKDKKAHPHYTIFHREIIRKDDLRGGSYMLETMRLHLWEYRKDYPAPRVVIKDREKDAPQYYSQARQDALAQQFIPYELTKLKHLEMLEQGSHKLTLDYIQRDYPINLSRCIEKRLPGYTRSDSYFGNRQMNGMNRAAFWPDPEEQGSYWVKYFGSCQYETNQEFAFPDAEIKFLLDAEGLPLPSQIFLTGPLTSHEKDAWQKRSFTPADGEAWNQAKRVARVSGSLCTEIDDHFTGTHLNTEQYAIAAYRNLRINPIANLLLPHLKEVVLINHTADKLLLKEFLPISTAMTESGLISRTKDLLGMQDWKGFEPMKSISTAHDSAASDELFWKITKTYVDEFIEEHLEEIKKYWLEIYCFSQDLVMHSVPVFLSDVNWEKLSPDLRKHYLSRLTYYQFKYSFNPELPRTVINGELKAVSPITNQKNGLDISLNDIQNLKESCTYMIFTATYLHTWINEHQYDELGELLYNGVGLRFGSGKNGIMAPESDLAIAPDLEAATKMLWFVNLLSRTEFGFITRNEEGDVNPAFAKLLMDHKEEFLRLGVEVENIESRTNI</sequence>
<dbReference type="EMBL" id="JBHSKS010000006">
    <property type="protein sequence ID" value="MFC5192059.1"/>
    <property type="molecule type" value="Genomic_DNA"/>
</dbReference>
<evidence type="ECO:0000313" key="5">
    <source>
        <dbReference type="Proteomes" id="UP001596163"/>
    </source>
</evidence>
<dbReference type="SUPFAM" id="SSF48484">
    <property type="entry name" value="Lipoxigenase"/>
    <property type="match status" value="2"/>
</dbReference>
<name>A0ABW0BYE3_9BACT</name>
<proteinExistence type="predicted"/>
<gene>
    <name evidence="4" type="ORF">ACFPIK_09795</name>
</gene>
<dbReference type="PROSITE" id="PS51393">
    <property type="entry name" value="LIPOXYGENASE_3"/>
    <property type="match status" value="1"/>
</dbReference>
<dbReference type="PANTHER" id="PTHR11771">
    <property type="entry name" value="LIPOXYGENASE"/>
    <property type="match status" value="1"/>
</dbReference>
<dbReference type="Pfam" id="PF00305">
    <property type="entry name" value="Lipoxygenase"/>
    <property type="match status" value="1"/>
</dbReference>
<dbReference type="InterPro" id="IPR000907">
    <property type="entry name" value="LipOase"/>
</dbReference>
<keyword evidence="5" id="KW-1185">Reference proteome</keyword>
<reference evidence="5" key="1">
    <citation type="journal article" date="2019" name="Int. J. Syst. Evol. Microbiol.">
        <title>The Global Catalogue of Microorganisms (GCM) 10K type strain sequencing project: providing services to taxonomists for standard genome sequencing and annotation.</title>
        <authorList>
            <consortium name="The Broad Institute Genomics Platform"/>
            <consortium name="The Broad Institute Genome Sequencing Center for Infectious Disease"/>
            <person name="Wu L."/>
            <person name="Ma J."/>
        </authorList>
    </citation>
    <scope>NUCLEOTIDE SEQUENCE [LARGE SCALE GENOMIC DNA]</scope>
    <source>
        <strain evidence="5">CGMCC 1.7030</strain>
    </source>
</reference>
<keyword evidence="2" id="KW-0560">Oxidoreductase</keyword>
<dbReference type="InterPro" id="IPR013819">
    <property type="entry name" value="LipOase_C"/>
</dbReference>